<organism evidence="22 23">
    <name type="scientific">Digitaria exilis</name>
    <dbReference type="NCBI Taxonomy" id="1010633"/>
    <lineage>
        <taxon>Eukaryota</taxon>
        <taxon>Viridiplantae</taxon>
        <taxon>Streptophyta</taxon>
        <taxon>Embryophyta</taxon>
        <taxon>Tracheophyta</taxon>
        <taxon>Spermatophyta</taxon>
        <taxon>Magnoliopsida</taxon>
        <taxon>Liliopsida</taxon>
        <taxon>Poales</taxon>
        <taxon>Poaceae</taxon>
        <taxon>PACMAD clade</taxon>
        <taxon>Panicoideae</taxon>
        <taxon>Panicodae</taxon>
        <taxon>Paniceae</taxon>
        <taxon>Anthephorinae</taxon>
        <taxon>Digitaria</taxon>
    </lineage>
</organism>
<evidence type="ECO:0000256" key="18">
    <source>
        <dbReference type="SAM" id="Phobius"/>
    </source>
</evidence>
<dbReference type="PANTHER" id="PTHR27002:SF372">
    <property type="entry name" value="OS04G0197200 PROTEIN"/>
    <property type="match status" value="1"/>
</dbReference>
<keyword evidence="16" id="KW-0325">Glycoprotein</keyword>
<dbReference type="CDD" id="cd23509">
    <property type="entry name" value="Gnk2-like"/>
    <property type="match status" value="2"/>
</dbReference>
<evidence type="ECO:0000256" key="19">
    <source>
        <dbReference type="SAM" id="SignalP"/>
    </source>
</evidence>
<evidence type="ECO:0000256" key="15">
    <source>
        <dbReference type="ARBA" id="ARBA00023170"/>
    </source>
</evidence>
<keyword evidence="6" id="KW-0808">Transferase</keyword>
<dbReference type="GO" id="GO:0005886">
    <property type="term" value="C:plasma membrane"/>
    <property type="evidence" value="ECO:0007669"/>
    <property type="project" value="UniProtKB-SubCell"/>
</dbReference>
<dbReference type="SUPFAM" id="SSF56112">
    <property type="entry name" value="Protein kinase-like (PK-like)"/>
    <property type="match status" value="1"/>
</dbReference>
<feature type="signal peptide" evidence="19">
    <location>
        <begin position="1"/>
        <end position="29"/>
    </location>
</feature>
<evidence type="ECO:0000256" key="9">
    <source>
        <dbReference type="ARBA" id="ARBA00022737"/>
    </source>
</evidence>
<keyword evidence="11" id="KW-0418">Kinase</keyword>
<feature type="transmembrane region" description="Helical" evidence="18">
    <location>
        <begin position="316"/>
        <end position="340"/>
    </location>
</feature>
<keyword evidence="5" id="KW-0723">Serine/threonine-protein kinase</keyword>
<keyword evidence="10" id="KW-0547">Nucleotide-binding</keyword>
<dbReference type="PROSITE" id="PS50011">
    <property type="entry name" value="PROTEIN_KINASE_DOM"/>
    <property type="match status" value="1"/>
</dbReference>
<dbReference type="InterPro" id="IPR038408">
    <property type="entry name" value="GNK2_sf"/>
</dbReference>
<feature type="domain" description="Protein kinase" evidence="20">
    <location>
        <begin position="327"/>
        <end position="639"/>
    </location>
</feature>
<sequence length="832" mass="89017">MPSFLYTHRHSRGLLILAVVASLATVITSQSHDIDNPFTAVDCQSSPSPSSSSSTTTNSTFWSNVMALLDELPSAAAPTGFASTSRGTGANRAFVRGICRGDVTPSDCATYLQSAARGIVSRCNSSSSSSSRASIWYDKCSVSYAGTNASTAHEQQYRAILYNVMNVSNKDAFENTYYALMSRLAQRVVNGSGSATSSSSLPVAPRFATGEAVYDTGAPNGTMYGMLQCMRDRTAAECNQCLQDSIPQLPGCCYGHQGGVVLGYDCKLRVEIYTYYDLALDVPPPEAPPPSASAHPEAPAPSSFAGESRGKKGTDVALVVALTAATVVVAAVVVLGVFLCRKYAGNRKKTQTGKKEKEGGIRYVEPEQFNVAIHAPPSPPDPAGCAMRQLFSSLHPCTALLSRSSDDLLRRAQPGGRERQAKARVDLLGLAAGGDWTATAGPSGCPRGLVEAEWRHPVRRQQLDWSRRFAIICGIARGILYLHEESRLKVIHRDLKPSNVLLDSDMNPKISDFGLARAFADDQSRDITRQPVGTPGYMSPEYAYWGQVSTKSDMFSFGVIVLEMVWDKWRSGSALDVMDPLLAESQYNESEVLSCIEIGLLCVQENPAERPDASTVVLMLSGPASTPDGRRVPPSRPAFVFSSNGAALIGDKQQSTIAVSKNEVSISELEPRVGAGRCSGPHRHHPGATAGQIRPVHVRIQPHRVRICSRRPPLASDGYRPKDGPGGGLGLAWALDETATGCSRPSHLGYGASDLHRCRPWPNSARGRAIDEDPARPAADQASPPLDLQLAASPESAASPWLSSVAMVVVAATSCWMFALWGSPAKAMPNCM</sequence>
<dbReference type="FunFam" id="1.10.510.10:FF:000240">
    <property type="entry name" value="Lectin-domain containing receptor kinase A4.3"/>
    <property type="match status" value="1"/>
</dbReference>
<evidence type="ECO:0000256" key="6">
    <source>
        <dbReference type="ARBA" id="ARBA00022679"/>
    </source>
</evidence>
<evidence type="ECO:0000256" key="3">
    <source>
        <dbReference type="ARBA" id="ARBA00010217"/>
    </source>
</evidence>
<keyword evidence="12" id="KW-0067">ATP-binding</keyword>
<feature type="region of interest" description="Disordered" evidence="17">
    <location>
        <begin position="286"/>
        <end position="308"/>
    </location>
</feature>
<proteinExistence type="inferred from homology"/>
<name>A0A835BM48_9POAL</name>
<dbReference type="SMART" id="SM00220">
    <property type="entry name" value="S_TKc"/>
    <property type="match status" value="1"/>
</dbReference>
<evidence type="ECO:0000256" key="8">
    <source>
        <dbReference type="ARBA" id="ARBA00022729"/>
    </source>
</evidence>
<dbReference type="InterPro" id="IPR008271">
    <property type="entry name" value="Ser/Thr_kinase_AS"/>
</dbReference>
<dbReference type="PROSITE" id="PS51473">
    <property type="entry name" value="GNK2"/>
    <property type="match status" value="2"/>
</dbReference>
<keyword evidence="14 18" id="KW-0472">Membrane</keyword>
<evidence type="ECO:0000256" key="2">
    <source>
        <dbReference type="ARBA" id="ARBA00008536"/>
    </source>
</evidence>
<comment type="similarity">
    <text evidence="2">In the N-terminal section; belongs to the leguminous lectin family.</text>
</comment>
<evidence type="ECO:0000259" key="21">
    <source>
        <dbReference type="PROSITE" id="PS51473"/>
    </source>
</evidence>
<feature type="transmembrane region" description="Helical" evidence="18">
    <location>
        <begin position="801"/>
        <end position="822"/>
    </location>
</feature>
<dbReference type="PROSITE" id="PS00108">
    <property type="entry name" value="PROTEIN_KINASE_ST"/>
    <property type="match status" value="1"/>
</dbReference>
<dbReference type="InterPro" id="IPR000719">
    <property type="entry name" value="Prot_kinase_dom"/>
</dbReference>
<evidence type="ECO:0000313" key="22">
    <source>
        <dbReference type="EMBL" id="KAF8701371.1"/>
    </source>
</evidence>
<comment type="subcellular location">
    <subcellularLocation>
        <location evidence="1">Cell membrane</location>
        <topology evidence="1">Single-pass type I membrane protein</topology>
    </subcellularLocation>
</comment>
<evidence type="ECO:0000256" key="4">
    <source>
        <dbReference type="ARBA" id="ARBA00022475"/>
    </source>
</evidence>
<evidence type="ECO:0000256" key="10">
    <source>
        <dbReference type="ARBA" id="ARBA00022741"/>
    </source>
</evidence>
<evidence type="ECO:0000256" key="13">
    <source>
        <dbReference type="ARBA" id="ARBA00022989"/>
    </source>
</evidence>
<dbReference type="EMBL" id="JACEFO010001809">
    <property type="protein sequence ID" value="KAF8701371.1"/>
    <property type="molecule type" value="Genomic_DNA"/>
</dbReference>
<dbReference type="FunFam" id="3.30.430.20:FF:000007">
    <property type="entry name" value="Cysteine-rich receptor-like protein kinase 11"/>
    <property type="match status" value="1"/>
</dbReference>
<evidence type="ECO:0000256" key="17">
    <source>
        <dbReference type="SAM" id="MobiDB-lite"/>
    </source>
</evidence>
<dbReference type="AlphaFoldDB" id="A0A835BM48"/>
<evidence type="ECO:0000259" key="20">
    <source>
        <dbReference type="PROSITE" id="PS50011"/>
    </source>
</evidence>
<keyword evidence="15" id="KW-0675">Receptor</keyword>
<dbReference type="InterPro" id="IPR002902">
    <property type="entry name" value="GNK2"/>
</dbReference>
<keyword evidence="9" id="KW-0677">Repeat</keyword>
<keyword evidence="13 18" id="KW-1133">Transmembrane helix</keyword>
<evidence type="ECO:0000256" key="1">
    <source>
        <dbReference type="ARBA" id="ARBA00004251"/>
    </source>
</evidence>
<evidence type="ECO:0000256" key="12">
    <source>
        <dbReference type="ARBA" id="ARBA00022840"/>
    </source>
</evidence>
<gene>
    <name evidence="22" type="ORF">HU200_033702</name>
</gene>
<dbReference type="Pfam" id="PF01657">
    <property type="entry name" value="Stress-antifung"/>
    <property type="match status" value="2"/>
</dbReference>
<dbReference type="Pfam" id="PF00069">
    <property type="entry name" value="Pkinase"/>
    <property type="match status" value="1"/>
</dbReference>
<comment type="similarity">
    <text evidence="3">In the C-terminal section; belongs to the protein kinase superfamily. Ser/Thr protein kinase family.</text>
</comment>
<keyword evidence="4" id="KW-1003">Cell membrane</keyword>
<dbReference type="Gene3D" id="3.30.430.20">
    <property type="entry name" value="Gnk2 domain, C-X8-C-X2-C motif"/>
    <property type="match status" value="2"/>
</dbReference>
<feature type="chain" id="PRO_5032340156" evidence="19">
    <location>
        <begin position="30"/>
        <end position="832"/>
    </location>
</feature>
<feature type="domain" description="Gnk2-homologous" evidence="21">
    <location>
        <begin position="43"/>
        <end position="149"/>
    </location>
</feature>
<evidence type="ECO:0000256" key="16">
    <source>
        <dbReference type="ARBA" id="ARBA00023180"/>
    </source>
</evidence>
<evidence type="ECO:0000313" key="23">
    <source>
        <dbReference type="Proteomes" id="UP000636709"/>
    </source>
</evidence>
<feature type="compositionally biased region" description="Low complexity" evidence="17">
    <location>
        <begin position="292"/>
        <end position="303"/>
    </location>
</feature>
<dbReference type="GO" id="GO:0004674">
    <property type="term" value="F:protein serine/threonine kinase activity"/>
    <property type="evidence" value="ECO:0007669"/>
    <property type="project" value="UniProtKB-KW"/>
</dbReference>
<accession>A0A835BM48</accession>
<evidence type="ECO:0000256" key="7">
    <source>
        <dbReference type="ARBA" id="ARBA00022692"/>
    </source>
</evidence>
<keyword evidence="8 19" id="KW-0732">Signal</keyword>
<comment type="caution">
    <text evidence="22">The sequence shown here is derived from an EMBL/GenBank/DDBJ whole genome shotgun (WGS) entry which is preliminary data.</text>
</comment>
<dbReference type="Proteomes" id="UP000636709">
    <property type="component" value="Unassembled WGS sequence"/>
</dbReference>
<dbReference type="OrthoDB" id="667626at2759"/>
<reference evidence="22" key="1">
    <citation type="submission" date="2020-07" db="EMBL/GenBank/DDBJ databases">
        <title>Genome sequence and genetic diversity analysis of an under-domesticated orphan crop, white fonio (Digitaria exilis).</title>
        <authorList>
            <person name="Bennetzen J.L."/>
            <person name="Chen S."/>
            <person name="Ma X."/>
            <person name="Wang X."/>
            <person name="Yssel A.E.J."/>
            <person name="Chaluvadi S.R."/>
            <person name="Johnson M."/>
            <person name="Gangashetty P."/>
            <person name="Hamidou F."/>
            <person name="Sanogo M.D."/>
            <person name="Zwaenepoel A."/>
            <person name="Wallace J."/>
            <person name="Van De Peer Y."/>
            <person name="Van Deynze A."/>
        </authorList>
    </citation>
    <scope>NUCLEOTIDE SEQUENCE</scope>
    <source>
        <tissue evidence="22">Leaves</tissue>
    </source>
</reference>
<evidence type="ECO:0000256" key="11">
    <source>
        <dbReference type="ARBA" id="ARBA00022777"/>
    </source>
</evidence>
<dbReference type="PANTHER" id="PTHR27002">
    <property type="entry name" value="RECEPTOR-LIKE SERINE/THREONINE-PROTEIN KINASE SD1-8"/>
    <property type="match status" value="1"/>
</dbReference>
<dbReference type="GO" id="GO:0005524">
    <property type="term" value="F:ATP binding"/>
    <property type="evidence" value="ECO:0007669"/>
    <property type="project" value="UniProtKB-KW"/>
</dbReference>
<keyword evidence="23" id="KW-1185">Reference proteome</keyword>
<evidence type="ECO:0000256" key="5">
    <source>
        <dbReference type="ARBA" id="ARBA00022527"/>
    </source>
</evidence>
<protein>
    <submittedName>
        <fullName evidence="22">Uncharacterized protein</fullName>
    </submittedName>
</protein>
<feature type="domain" description="Gnk2-homologous" evidence="21">
    <location>
        <begin position="155"/>
        <end position="275"/>
    </location>
</feature>
<dbReference type="Gene3D" id="1.10.510.10">
    <property type="entry name" value="Transferase(Phosphotransferase) domain 1"/>
    <property type="match status" value="1"/>
</dbReference>
<dbReference type="GO" id="GO:0002229">
    <property type="term" value="P:defense response to oomycetes"/>
    <property type="evidence" value="ECO:0007669"/>
    <property type="project" value="UniProtKB-ARBA"/>
</dbReference>
<evidence type="ECO:0000256" key="14">
    <source>
        <dbReference type="ARBA" id="ARBA00023136"/>
    </source>
</evidence>
<dbReference type="InterPro" id="IPR011009">
    <property type="entry name" value="Kinase-like_dom_sf"/>
</dbReference>
<keyword evidence="7 18" id="KW-0812">Transmembrane</keyword>